<dbReference type="FunFam" id="1.10.220.10:FF:000001">
    <property type="entry name" value="Annexin"/>
    <property type="match status" value="1"/>
</dbReference>
<dbReference type="PANTHER" id="PTHR10502:SF193">
    <property type="entry name" value="ANNEXIN D8"/>
    <property type="match status" value="1"/>
</dbReference>
<keyword evidence="5" id="KW-0111">Calcium/phospholipid-binding</keyword>
<dbReference type="SUPFAM" id="SSF47874">
    <property type="entry name" value="Annexin"/>
    <property type="match status" value="1"/>
</dbReference>
<dbReference type="InterPro" id="IPR018502">
    <property type="entry name" value="Annexin_repeat"/>
</dbReference>
<dbReference type="GO" id="GO:0005509">
    <property type="term" value="F:calcium ion binding"/>
    <property type="evidence" value="ECO:0007669"/>
    <property type="project" value="InterPro"/>
</dbReference>
<dbReference type="InterPro" id="IPR037104">
    <property type="entry name" value="Annexin_sf"/>
</dbReference>
<comment type="caution">
    <text evidence="7">The sequence shown here is derived from an EMBL/GenBank/DDBJ whole genome shotgun (WGS) entry which is preliminary data.</text>
</comment>
<evidence type="ECO:0000256" key="3">
    <source>
        <dbReference type="ARBA" id="ARBA00022837"/>
    </source>
</evidence>
<keyword evidence="3 6" id="KW-0106">Calcium</keyword>
<name>A0A1Q3B2N7_CEPFO</name>
<dbReference type="Proteomes" id="UP000187406">
    <property type="component" value="Unassembled WGS sequence"/>
</dbReference>
<proteinExistence type="predicted"/>
<organism evidence="7 8">
    <name type="scientific">Cephalotus follicularis</name>
    <name type="common">Albany pitcher plant</name>
    <dbReference type="NCBI Taxonomy" id="3775"/>
    <lineage>
        <taxon>Eukaryota</taxon>
        <taxon>Viridiplantae</taxon>
        <taxon>Streptophyta</taxon>
        <taxon>Embryophyta</taxon>
        <taxon>Tracheophyta</taxon>
        <taxon>Spermatophyta</taxon>
        <taxon>Magnoliopsida</taxon>
        <taxon>eudicotyledons</taxon>
        <taxon>Gunneridae</taxon>
        <taxon>Pentapetalae</taxon>
        <taxon>rosids</taxon>
        <taxon>fabids</taxon>
        <taxon>Oxalidales</taxon>
        <taxon>Cephalotaceae</taxon>
        <taxon>Cephalotus</taxon>
    </lineage>
</organism>
<dbReference type="Gene3D" id="1.10.220.10">
    <property type="entry name" value="Annexin"/>
    <property type="match status" value="4"/>
</dbReference>
<keyword evidence="1 6" id="KW-0479">Metal-binding</keyword>
<evidence type="ECO:0000313" key="8">
    <source>
        <dbReference type="Proteomes" id="UP000187406"/>
    </source>
</evidence>
<dbReference type="AlphaFoldDB" id="A0A1Q3B2N7"/>
<evidence type="ECO:0000256" key="4">
    <source>
        <dbReference type="ARBA" id="ARBA00023216"/>
    </source>
</evidence>
<dbReference type="GO" id="GO:0009409">
    <property type="term" value="P:response to cold"/>
    <property type="evidence" value="ECO:0007669"/>
    <property type="project" value="TreeGrafter"/>
</dbReference>
<feature type="binding site" evidence="6">
    <location>
        <position position="273"/>
    </location>
    <ligand>
        <name>Ca(2+)</name>
        <dbReference type="ChEBI" id="CHEBI:29108"/>
        <label>1</label>
    </ligand>
</feature>
<dbReference type="GO" id="GO:0009414">
    <property type="term" value="P:response to water deprivation"/>
    <property type="evidence" value="ECO:0007669"/>
    <property type="project" value="TreeGrafter"/>
</dbReference>
<dbReference type="InParanoid" id="A0A1Q3B2N7"/>
<dbReference type="FunFam" id="1.10.220.10:FF:000006">
    <property type="entry name" value="Annexin"/>
    <property type="match status" value="1"/>
</dbReference>
<protein>
    <submittedName>
        <fullName evidence="7">Annexin domain-containing protein</fullName>
    </submittedName>
</protein>
<dbReference type="SMART" id="SM00335">
    <property type="entry name" value="ANX"/>
    <property type="match status" value="4"/>
</dbReference>
<dbReference type="GO" id="GO:0001786">
    <property type="term" value="F:phosphatidylserine binding"/>
    <property type="evidence" value="ECO:0007669"/>
    <property type="project" value="TreeGrafter"/>
</dbReference>
<accession>A0A1Q3B2N7</accession>
<dbReference type="InterPro" id="IPR009118">
    <property type="entry name" value="AnnexinD_plant"/>
</dbReference>
<evidence type="ECO:0000256" key="5">
    <source>
        <dbReference type="ARBA" id="ARBA00023302"/>
    </source>
</evidence>
<dbReference type="PRINTS" id="PR01814">
    <property type="entry name" value="ANNEXINPLANT"/>
</dbReference>
<feature type="binding site" evidence="6">
    <location>
        <position position="39"/>
    </location>
    <ligand>
        <name>Ca(2+)</name>
        <dbReference type="ChEBI" id="CHEBI:29108"/>
        <label>1</label>
    </ligand>
</feature>
<evidence type="ECO:0000256" key="1">
    <source>
        <dbReference type="ARBA" id="ARBA00022723"/>
    </source>
</evidence>
<evidence type="ECO:0000256" key="2">
    <source>
        <dbReference type="ARBA" id="ARBA00022737"/>
    </source>
</evidence>
<dbReference type="FunCoup" id="A0A1Q3B2N7">
    <property type="interactions" value="64"/>
</dbReference>
<keyword evidence="2" id="KW-0677">Repeat</keyword>
<dbReference type="PROSITE" id="PS51897">
    <property type="entry name" value="ANNEXIN_2"/>
    <property type="match status" value="4"/>
</dbReference>
<dbReference type="GO" id="GO:0005737">
    <property type="term" value="C:cytoplasm"/>
    <property type="evidence" value="ECO:0007669"/>
    <property type="project" value="TreeGrafter"/>
</dbReference>
<dbReference type="FunFam" id="1.10.220.10:FF:000009">
    <property type="entry name" value="Annexin"/>
    <property type="match status" value="1"/>
</dbReference>
<sequence length="295" mass="33708">DEKAIISILGHRNLFQRKLIRLAYAEIYQEDLINQLKSELSGNFERAICLWTLDPPDRDAVIANTALHKANNAADYRVILEIVCIRSPEDLLAVKRSYRSRYKHSLEEDVASHTNGDIRQLLVAVTSTYRYDGEEIDEEMAHTEACMLRDAIGENGFNNDEMIRILSTRSKAQLVATFNRYRDIHGTSISKGLLGEPNNDYITSLRTVIRCINDSKKYLAKALRNAINTKLDVDEDCLSRIIITRAEKDLKEINELYLKRNNISLQQAVDRVTSGDYKAFLLALLGYENHSTRIT</sequence>
<feature type="binding site" evidence="6">
    <location>
        <position position="227"/>
    </location>
    <ligand>
        <name>Ca(2+)</name>
        <dbReference type="ChEBI" id="CHEBI:29108"/>
        <label>1</label>
    </ligand>
</feature>
<feature type="non-terminal residue" evidence="7">
    <location>
        <position position="1"/>
    </location>
</feature>
<dbReference type="OrthoDB" id="37886at2759"/>
<dbReference type="GO" id="GO:0005886">
    <property type="term" value="C:plasma membrane"/>
    <property type="evidence" value="ECO:0007669"/>
    <property type="project" value="TreeGrafter"/>
</dbReference>
<keyword evidence="4" id="KW-0041">Annexin</keyword>
<dbReference type="GO" id="GO:0009408">
    <property type="term" value="P:response to heat"/>
    <property type="evidence" value="ECO:0007669"/>
    <property type="project" value="TreeGrafter"/>
</dbReference>
<dbReference type="GO" id="GO:0009651">
    <property type="term" value="P:response to salt stress"/>
    <property type="evidence" value="ECO:0007669"/>
    <property type="project" value="TreeGrafter"/>
</dbReference>
<dbReference type="PRINTS" id="PR00196">
    <property type="entry name" value="ANNEXIN"/>
</dbReference>
<evidence type="ECO:0000256" key="6">
    <source>
        <dbReference type="PIRSR" id="PIRSR609118-1"/>
    </source>
</evidence>
<keyword evidence="8" id="KW-1185">Reference proteome</keyword>
<reference evidence="8" key="1">
    <citation type="submission" date="2016-04" db="EMBL/GenBank/DDBJ databases">
        <title>Cephalotus genome sequencing.</title>
        <authorList>
            <person name="Fukushima K."/>
            <person name="Hasebe M."/>
            <person name="Fang X."/>
        </authorList>
    </citation>
    <scope>NUCLEOTIDE SEQUENCE [LARGE SCALE GENOMIC DNA]</scope>
    <source>
        <strain evidence="8">cv. St1</strain>
    </source>
</reference>
<gene>
    <name evidence="7" type="ORF">CFOL_v3_05617</name>
</gene>
<dbReference type="EMBL" id="BDDD01000239">
    <property type="protein sequence ID" value="GAV62093.1"/>
    <property type="molecule type" value="Genomic_DNA"/>
</dbReference>
<dbReference type="GO" id="GO:0005544">
    <property type="term" value="F:calcium-dependent phospholipid binding"/>
    <property type="evidence" value="ECO:0007669"/>
    <property type="project" value="UniProtKB-KW"/>
</dbReference>
<evidence type="ECO:0000313" key="7">
    <source>
        <dbReference type="EMBL" id="GAV62093.1"/>
    </source>
</evidence>
<dbReference type="PANTHER" id="PTHR10502">
    <property type="entry name" value="ANNEXIN"/>
    <property type="match status" value="1"/>
</dbReference>
<dbReference type="Pfam" id="PF00191">
    <property type="entry name" value="Annexin"/>
    <property type="match status" value="4"/>
</dbReference>
<dbReference type="InterPro" id="IPR001464">
    <property type="entry name" value="Annexin"/>
</dbReference>
<dbReference type="STRING" id="3775.A0A1Q3B2N7"/>
<feature type="binding site" evidence="6">
    <location>
        <position position="230"/>
    </location>
    <ligand>
        <name>Ca(2+)</name>
        <dbReference type="ChEBI" id="CHEBI:29108"/>
        <label>1</label>
    </ligand>
</feature>